<name>A0A2U2BRL7_9PROT</name>
<dbReference type="AlphaFoldDB" id="A0A2U2BRL7"/>
<dbReference type="Proteomes" id="UP000245168">
    <property type="component" value="Unassembled WGS sequence"/>
</dbReference>
<dbReference type="EMBL" id="QEXV01000006">
    <property type="protein sequence ID" value="PWE16654.1"/>
    <property type="molecule type" value="Genomic_DNA"/>
</dbReference>
<evidence type="ECO:0000313" key="2">
    <source>
        <dbReference type="EMBL" id="PWE16654.1"/>
    </source>
</evidence>
<dbReference type="OrthoDB" id="7172636at2"/>
<proteinExistence type="predicted"/>
<accession>A0A2U2BRL7</accession>
<gene>
    <name evidence="2" type="ORF">DDZ18_12005</name>
</gene>
<feature type="domain" description="Phasin" evidence="1">
    <location>
        <begin position="38"/>
        <end position="135"/>
    </location>
</feature>
<evidence type="ECO:0000313" key="3">
    <source>
        <dbReference type="Proteomes" id="UP000245168"/>
    </source>
</evidence>
<organism evidence="2 3">
    <name type="scientific">Marinicauda salina</name>
    <dbReference type="NCBI Taxonomy" id="2135793"/>
    <lineage>
        <taxon>Bacteria</taxon>
        <taxon>Pseudomonadati</taxon>
        <taxon>Pseudomonadota</taxon>
        <taxon>Alphaproteobacteria</taxon>
        <taxon>Maricaulales</taxon>
        <taxon>Maricaulaceae</taxon>
        <taxon>Marinicauda</taxon>
    </lineage>
</organism>
<reference evidence="3" key="1">
    <citation type="submission" date="2018-05" db="EMBL/GenBank/DDBJ databases">
        <authorList>
            <person name="Liu B.-T."/>
        </authorList>
    </citation>
    <scope>NUCLEOTIDE SEQUENCE [LARGE SCALE GENOMIC DNA]</scope>
    <source>
        <strain evidence="3">WD6-1</strain>
    </source>
</reference>
<keyword evidence="3" id="KW-1185">Reference proteome</keyword>
<dbReference type="InterPro" id="IPR010127">
    <property type="entry name" value="Phasin_subfam-1"/>
</dbReference>
<dbReference type="NCBIfam" id="TIGR01841">
    <property type="entry name" value="phasin"/>
    <property type="match status" value="1"/>
</dbReference>
<dbReference type="Pfam" id="PF09361">
    <property type="entry name" value="Phasin_2"/>
    <property type="match status" value="1"/>
</dbReference>
<dbReference type="InterPro" id="IPR018968">
    <property type="entry name" value="Phasin"/>
</dbReference>
<protein>
    <submittedName>
        <fullName evidence="2">Phasin family protein</fullName>
    </submittedName>
</protein>
<evidence type="ECO:0000259" key="1">
    <source>
        <dbReference type="Pfam" id="PF09361"/>
    </source>
</evidence>
<sequence>MSTAKKDAAKETIETVTAASNKAVQDGFERTMTALNDASAFQKETVDAVIASATVASKSIEEINSNTLEYAKKSMEDGVTAAKSLASAKSVQDMIEIQSDFTKSALDAYLAQINRNSELMSGLFKDSFKPLNDRMAAAVEVMQSQR</sequence>
<comment type="caution">
    <text evidence="2">The sequence shown here is derived from an EMBL/GenBank/DDBJ whole genome shotgun (WGS) entry which is preliminary data.</text>
</comment>